<gene>
    <name evidence="1" type="ORF">chiPu_0001184</name>
</gene>
<evidence type="ECO:0000313" key="1">
    <source>
        <dbReference type="EMBL" id="GCC22794.1"/>
    </source>
</evidence>
<reference evidence="1 2" key="1">
    <citation type="journal article" date="2018" name="Nat. Ecol. Evol.">
        <title>Shark genomes provide insights into elasmobranch evolution and the origin of vertebrates.</title>
        <authorList>
            <person name="Hara Y"/>
            <person name="Yamaguchi K"/>
            <person name="Onimaru K"/>
            <person name="Kadota M"/>
            <person name="Koyanagi M"/>
            <person name="Keeley SD"/>
            <person name="Tatsumi K"/>
            <person name="Tanaka K"/>
            <person name="Motone F"/>
            <person name="Kageyama Y"/>
            <person name="Nozu R"/>
            <person name="Adachi N"/>
            <person name="Nishimura O"/>
            <person name="Nakagawa R"/>
            <person name="Tanegashima C"/>
            <person name="Kiyatake I"/>
            <person name="Matsumoto R"/>
            <person name="Murakumo K"/>
            <person name="Nishida K"/>
            <person name="Terakita A"/>
            <person name="Kuratani S"/>
            <person name="Sato K"/>
            <person name="Hyodo S Kuraku.S."/>
        </authorList>
    </citation>
    <scope>NUCLEOTIDE SEQUENCE [LARGE SCALE GENOMIC DNA]</scope>
</reference>
<dbReference type="EMBL" id="BEZZ01000017">
    <property type="protein sequence ID" value="GCC22794.1"/>
    <property type="molecule type" value="Genomic_DNA"/>
</dbReference>
<dbReference type="AlphaFoldDB" id="A0A401RXB1"/>
<sequence>MTAPRQNELDDLQADGAGLGVVVDSEQGEGENEEQVKVVKPNIRKGGLTKELKRLEKDIEEYPFPKLNKQHQETNVYHLREVPIGLGIIGFINAPLTSGEVRTFKKEMTIVGLSEQVDQFLGLNLYTWMELMSILNILFTGEESEMIRRAAIRLWE</sequence>
<dbReference type="Proteomes" id="UP000287033">
    <property type="component" value="Unassembled WGS sequence"/>
</dbReference>
<dbReference type="OrthoDB" id="10321762at2759"/>
<proteinExistence type="predicted"/>
<protein>
    <submittedName>
        <fullName evidence="1">Uncharacterized protein</fullName>
    </submittedName>
</protein>
<dbReference type="Gene3D" id="1.10.375.10">
    <property type="entry name" value="Human Immunodeficiency Virus Type 1 Capsid Protein"/>
    <property type="match status" value="1"/>
</dbReference>
<dbReference type="GO" id="GO:0016032">
    <property type="term" value="P:viral process"/>
    <property type="evidence" value="ECO:0007669"/>
    <property type="project" value="InterPro"/>
</dbReference>
<keyword evidence="2" id="KW-1185">Reference proteome</keyword>
<comment type="caution">
    <text evidence="1">The sequence shown here is derived from an EMBL/GenBank/DDBJ whole genome shotgun (WGS) entry which is preliminary data.</text>
</comment>
<organism evidence="1 2">
    <name type="scientific">Chiloscyllium punctatum</name>
    <name type="common">Brownbanded bambooshark</name>
    <name type="synonym">Hemiscyllium punctatum</name>
    <dbReference type="NCBI Taxonomy" id="137246"/>
    <lineage>
        <taxon>Eukaryota</taxon>
        <taxon>Metazoa</taxon>
        <taxon>Chordata</taxon>
        <taxon>Craniata</taxon>
        <taxon>Vertebrata</taxon>
        <taxon>Chondrichthyes</taxon>
        <taxon>Elasmobranchii</taxon>
        <taxon>Galeomorphii</taxon>
        <taxon>Galeoidea</taxon>
        <taxon>Orectolobiformes</taxon>
        <taxon>Hemiscylliidae</taxon>
        <taxon>Chiloscyllium</taxon>
    </lineage>
</organism>
<accession>A0A401RXB1</accession>
<evidence type="ECO:0000313" key="2">
    <source>
        <dbReference type="Proteomes" id="UP000287033"/>
    </source>
</evidence>
<dbReference type="STRING" id="137246.A0A401RXB1"/>
<name>A0A401RXB1_CHIPU</name>
<dbReference type="InterPro" id="IPR008919">
    <property type="entry name" value="Retrov_capsid_N"/>
</dbReference>